<comment type="similarity">
    <text evidence="7">Belongs to the glycosyltransferase 87 family.</text>
</comment>
<feature type="transmembrane region" description="Helical" evidence="8">
    <location>
        <begin position="31"/>
        <end position="49"/>
    </location>
</feature>
<evidence type="ECO:0000256" key="6">
    <source>
        <dbReference type="ARBA" id="ARBA00023136"/>
    </source>
</evidence>
<gene>
    <name evidence="9" type="ORF">Pla52n_60940</name>
</gene>
<keyword evidence="4 8" id="KW-0812">Transmembrane</keyword>
<evidence type="ECO:0000313" key="9">
    <source>
        <dbReference type="EMBL" id="TWT92729.1"/>
    </source>
</evidence>
<comment type="subcellular location">
    <subcellularLocation>
        <location evidence="1">Cell membrane</location>
        <topology evidence="1">Multi-pass membrane protein</topology>
    </subcellularLocation>
</comment>
<feature type="transmembrane region" description="Helical" evidence="8">
    <location>
        <begin position="419"/>
        <end position="440"/>
    </location>
</feature>
<evidence type="ECO:0000256" key="8">
    <source>
        <dbReference type="SAM" id="Phobius"/>
    </source>
</evidence>
<keyword evidence="5 8" id="KW-1133">Transmembrane helix</keyword>
<evidence type="ECO:0000256" key="1">
    <source>
        <dbReference type="ARBA" id="ARBA00004651"/>
    </source>
</evidence>
<evidence type="ECO:0000256" key="4">
    <source>
        <dbReference type="ARBA" id="ARBA00022692"/>
    </source>
</evidence>
<evidence type="ECO:0000313" key="10">
    <source>
        <dbReference type="Proteomes" id="UP000320176"/>
    </source>
</evidence>
<evidence type="ECO:0008006" key="11">
    <source>
        <dbReference type="Google" id="ProtNLM"/>
    </source>
</evidence>
<sequence>MTQPLVEPASVSSSESMDAGRKERLRIGNRWLAAIAACLLILGLVATVARIHKKYQTPGPFDHERQGLCDFHNGVYFPAMALMRGESPYGQPYADKYPVARQIPFFSPVVLALHAPLAMLPIHAAEVIHTMIQIALLLGIAWLATITSGFGRRFDVWLCVAAMMIFSRGGHISIFTGYFTLLLVMATYLAVIWAKDRPVLSGWMLLIVSGKPTFILPLGFLMLARGNIKALLIGAAMSIGAALLLMGWLAHHEGQGDLMAGAKQLLTQVSGTQEVHRGMDDESPVHSWTRLDAFAVISKWRGANPGELAHLLTMFVFLAIPMYVLRRGTVADQDDGIAGVTGTILMTALLTSLYHQSYDSLLLVAPMTGAVAAILPAWKRLSLSWRATLLLLMGCPLMNYLSTRMFLTRFELPEFCVKVLTSLNGVCLLVAMVIACVLAWRQLQRPTSPCTDVSLDSEVS</sequence>
<comment type="caution">
    <text evidence="9">The sequence shown here is derived from an EMBL/GenBank/DDBJ whole genome shotgun (WGS) entry which is preliminary data.</text>
</comment>
<feature type="transmembrane region" description="Helical" evidence="8">
    <location>
        <begin position="360"/>
        <end position="378"/>
    </location>
</feature>
<keyword evidence="2" id="KW-1003">Cell membrane</keyword>
<evidence type="ECO:0000256" key="2">
    <source>
        <dbReference type="ARBA" id="ARBA00022475"/>
    </source>
</evidence>
<dbReference type="RefSeq" id="WP_231742687.1">
    <property type="nucleotide sequence ID" value="NZ_CP151726.1"/>
</dbReference>
<dbReference type="EMBL" id="SJPN01000010">
    <property type="protein sequence ID" value="TWT92729.1"/>
    <property type="molecule type" value="Genomic_DNA"/>
</dbReference>
<feature type="transmembrane region" description="Helical" evidence="8">
    <location>
        <begin position="230"/>
        <end position="250"/>
    </location>
</feature>
<feature type="transmembrane region" description="Helical" evidence="8">
    <location>
        <begin position="105"/>
        <end position="125"/>
    </location>
</feature>
<feature type="transmembrane region" description="Helical" evidence="8">
    <location>
        <begin position="131"/>
        <end position="151"/>
    </location>
</feature>
<dbReference type="InterPro" id="IPR018584">
    <property type="entry name" value="GT87"/>
</dbReference>
<evidence type="ECO:0000256" key="7">
    <source>
        <dbReference type="ARBA" id="ARBA00024033"/>
    </source>
</evidence>
<dbReference type="AlphaFoldDB" id="A0A5C5ZZK3"/>
<keyword evidence="10" id="KW-1185">Reference proteome</keyword>
<organism evidence="9 10">
    <name type="scientific">Stieleria varia</name>
    <dbReference type="NCBI Taxonomy" id="2528005"/>
    <lineage>
        <taxon>Bacteria</taxon>
        <taxon>Pseudomonadati</taxon>
        <taxon>Planctomycetota</taxon>
        <taxon>Planctomycetia</taxon>
        <taxon>Pirellulales</taxon>
        <taxon>Pirellulaceae</taxon>
        <taxon>Stieleria</taxon>
    </lineage>
</organism>
<dbReference type="Proteomes" id="UP000320176">
    <property type="component" value="Unassembled WGS sequence"/>
</dbReference>
<proteinExistence type="inferred from homology"/>
<protein>
    <recommendedName>
        <fullName evidence="11">DUF2029 domain-containing protein</fullName>
    </recommendedName>
</protein>
<dbReference type="Pfam" id="PF09594">
    <property type="entry name" value="GT87"/>
    <property type="match status" value="1"/>
</dbReference>
<accession>A0A5C5ZZK3</accession>
<feature type="transmembrane region" description="Helical" evidence="8">
    <location>
        <begin position="200"/>
        <end position="223"/>
    </location>
</feature>
<feature type="transmembrane region" description="Helical" evidence="8">
    <location>
        <begin position="308"/>
        <end position="325"/>
    </location>
</feature>
<keyword evidence="6 8" id="KW-0472">Membrane</keyword>
<evidence type="ECO:0000256" key="3">
    <source>
        <dbReference type="ARBA" id="ARBA00022679"/>
    </source>
</evidence>
<feature type="transmembrane region" description="Helical" evidence="8">
    <location>
        <begin position="172"/>
        <end position="194"/>
    </location>
</feature>
<feature type="transmembrane region" description="Helical" evidence="8">
    <location>
        <begin position="390"/>
        <end position="407"/>
    </location>
</feature>
<keyword evidence="3" id="KW-0808">Transferase</keyword>
<dbReference type="GO" id="GO:0016758">
    <property type="term" value="F:hexosyltransferase activity"/>
    <property type="evidence" value="ECO:0007669"/>
    <property type="project" value="InterPro"/>
</dbReference>
<feature type="transmembrane region" description="Helical" evidence="8">
    <location>
        <begin position="337"/>
        <end position="354"/>
    </location>
</feature>
<name>A0A5C5ZZK3_9BACT</name>
<dbReference type="GO" id="GO:0005886">
    <property type="term" value="C:plasma membrane"/>
    <property type="evidence" value="ECO:0007669"/>
    <property type="project" value="UniProtKB-SubCell"/>
</dbReference>
<reference evidence="9 10" key="1">
    <citation type="submission" date="2019-02" db="EMBL/GenBank/DDBJ databases">
        <title>Deep-cultivation of Planctomycetes and their phenomic and genomic characterization uncovers novel biology.</title>
        <authorList>
            <person name="Wiegand S."/>
            <person name="Jogler M."/>
            <person name="Boedeker C."/>
            <person name="Pinto D."/>
            <person name="Vollmers J."/>
            <person name="Rivas-Marin E."/>
            <person name="Kohn T."/>
            <person name="Peeters S.H."/>
            <person name="Heuer A."/>
            <person name="Rast P."/>
            <person name="Oberbeckmann S."/>
            <person name="Bunk B."/>
            <person name="Jeske O."/>
            <person name="Meyerdierks A."/>
            <person name="Storesund J.E."/>
            <person name="Kallscheuer N."/>
            <person name="Luecker S."/>
            <person name="Lage O.M."/>
            <person name="Pohl T."/>
            <person name="Merkel B.J."/>
            <person name="Hornburger P."/>
            <person name="Mueller R.-W."/>
            <person name="Bruemmer F."/>
            <person name="Labrenz M."/>
            <person name="Spormann A.M."/>
            <person name="Op Den Camp H."/>
            <person name="Overmann J."/>
            <person name="Amann R."/>
            <person name="Jetten M.S.M."/>
            <person name="Mascher T."/>
            <person name="Medema M.H."/>
            <person name="Devos D.P."/>
            <person name="Kaster A.-K."/>
            <person name="Ovreas L."/>
            <person name="Rohde M."/>
            <person name="Galperin M.Y."/>
            <person name="Jogler C."/>
        </authorList>
    </citation>
    <scope>NUCLEOTIDE SEQUENCE [LARGE SCALE GENOMIC DNA]</scope>
    <source>
        <strain evidence="9 10">Pla52n</strain>
    </source>
</reference>
<evidence type="ECO:0000256" key="5">
    <source>
        <dbReference type="ARBA" id="ARBA00022989"/>
    </source>
</evidence>